<keyword evidence="5 8" id="KW-0472">Membrane</keyword>
<evidence type="ECO:0000256" key="2">
    <source>
        <dbReference type="ARBA" id="ARBA00022448"/>
    </source>
</evidence>
<dbReference type="InterPro" id="IPR035906">
    <property type="entry name" value="MetI-like_sf"/>
</dbReference>
<feature type="transmembrane region" description="Helical" evidence="8">
    <location>
        <begin position="80"/>
        <end position="97"/>
    </location>
</feature>
<evidence type="ECO:0000313" key="10">
    <source>
        <dbReference type="EMBL" id="MFD1360479.1"/>
    </source>
</evidence>
<keyword evidence="4 8" id="KW-1133">Transmembrane helix</keyword>
<dbReference type="InterPro" id="IPR007210">
    <property type="entry name" value="ABC_Gly_betaine_transp_sub-bd"/>
</dbReference>
<evidence type="ECO:0000313" key="11">
    <source>
        <dbReference type="Proteomes" id="UP001597178"/>
    </source>
</evidence>
<keyword evidence="3 8" id="KW-0812">Transmembrane</keyword>
<accession>A0ABW3ZQB2</accession>
<evidence type="ECO:0000256" key="4">
    <source>
        <dbReference type="ARBA" id="ARBA00022989"/>
    </source>
</evidence>
<protein>
    <submittedName>
        <fullName evidence="10">ABC transporter permease/substrate-binding protein</fullName>
    </submittedName>
</protein>
<feature type="transmembrane region" description="Helical" evidence="8">
    <location>
        <begin position="23"/>
        <end position="42"/>
    </location>
</feature>
<name>A0ABW3ZQB2_9BACI</name>
<sequence length="514" mass="56345">MEAFISVFQNRQELLLETIWEHLQVSLLSLVIAILIAVPLGLILTRYQRVAEPIIGISAIMQTIPSLAVLAFLIPFFGIGTTPAIIALTVYGLLPILRNTYTGIKEVEPALKEAAKGMGMNSFKRLTKVELPLAMPVIMAGIRTSMVLIVGTTTIAALIGAGGLGELILLGIDRGADLNLILLGAIPAALLAVLLDFILRGFERISRWAGFKSFTAMLVLAILIVAAPFLVSPAKQADLTIGGKLGSEPAILINMYKLLIESETDLTVELEPGLGKTAFVFSALKSGSIDIYPEFTGTAIVTHLEQETDSNDKKDVYEQARQGMEAEYGMIMLEPMAFNNTYAVATTEELAERYNLESIGDLGKVENDITAGFTLEFKDRYDGYVGMQDVYNLAITDVQTMEPGIRQEALANEEVDVIDAYATDSYMVDMDLTILDDPENLFPPYQGAPLLREDTLAKHPELADLLNQLGGRITDEEMRQMNYAVDYDDLDPVDVAREYLAEEGLIENERGYTE</sequence>
<proteinExistence type="inferred from homology"/>
<reference evidence="11" key="1">
    <citation type="journal article" date="2019" name="Int. J. Syst. Evol. Microbiol.">
        <title>The Global Catalogue of Microorganisms (GCM) 10K type strain sequencing project: providing services to taxonomists for standard genome sequencing and annotation.</title>
        <authorList>
            <consortium name="The Broad Institute Genomics Platform"/>
            <consortium name="The Broad Institute Genome Sequencing Center for Infectious Disease"/>
            <person name="Wu L."/>
            <person name="Ma J."/>
        </authorList>
    </citation>
    <scope>NUCLEOTIDE SEQUENCE [LARGE SCALE GENOMIC DNA]</scope>
    <source>
        <strain evidence="11">CCUG 54822</strain>
    </source>
</reference>
<feature type="domain" description="ABC transmembrane type-1" evidence="9">
    <location>
        <begin position="19"/>
        <end position="199"/>
    </location>
</feature>
<dbReference type="CDD" id="cd13610">
    <property type="entry name" value="PBP2_ChoS"/>
    <property type="match status" value="1"/>
</dbReference>
<dbReference type="Gene3D" id="3.40.190.10">
    <property type="entry name" value="Periplasmic binding protein-like II"/>
    <property type="match status" value="1"/>
</dbReference>
<dbReference type="PROSITE" id="PS50928">
    <property type="entry name" value="ABC_TM1"/>
    <property type="match status" value="1"/>
</dbReference>
<feature type="transmembrane region" description="Helical" evidence="8">
    <location>
        <begin position="147"/>
        <end position="172"/>
    </location>
</feature>
<organism evidence="10 11">
    <name type="scientific">Lentibacillus salinarum</name>
    <dbReference type="NCBI Taxonomy" id="446820"/>
    <lineage>
        <taxon>Bacteria</taxon>
        <taxon>Bacillati</taxon>
        <taxon>Bacillota</taxon>
        <taxon>Bacilli</taxon>
        <taxon>Bacillales</taxon>
        <taxon>Bacillaceae</taxon>
        <taxon>Lentibacillus</taxon>
    </lineage>
</organism>
<dbReference type="PANTHER" id="PTHR30177:SF4">
    <property type="entry name" value="OSMOPROTECTANT IMPORT PERMEASE PROTEIN OSMW"/>
    <property type="match status" value="1"/>
</dbReference>
<comment type="caution">
    <text evidence="10">The sequence shown here is derived from an EMBL/GenBank/DDBJ whole genome shotgun (WGS) entry which is preliminary data.</text>
</comment>
<comment type="subcellular location">
    <subcellularLocation>
        <location evidence="8">Cell membrane</location>
        <topology evidence="8">Multi-pass membrane protein</topology>
    </subcellularLocation>
    <subcellularLocation>
        <location evidence="1">Membrane</location>
        <topology evidence="1">Multi-pass membrane protein</topology>
    </subcellularLocation>
</comment>
<dbReference type="Pfam" id="PF00528">
    <property type="entry name" value="BPD_transp_1"/>
    <property type="match status" value="1"/>
</dbReference>
<comment type="similarity">
    <text evidence="6">In the C-terminal section; belongs to the OsmX family.</text>
</comment>
<dbReference type="SUPFAM" id="SSF161098">
    <property type="entry name" value="MetI-like"/>
    <property type="match status" value="1"/>
</dbReference>
<evidence type="ECO:0000256" key="5">
    <source>
        <dbReference type="ARBA" id="ARBA00023136"/>
    </source>
</evidence>
<feature type="transmembrane region" description="Helical" evidence="8">
    <location>
        <begin position="211"/>
        <end position="231"/>
    </location>
</feature>
<dbReference type="RefSeq" id="WP_382397186.1">
    <property type="nucleotide sequence ID" value="NZ_JBHTNH010000002.1"/>
</dbReference>
<gene>
    <name evidence="10" type="ORF">ACFQ4A_02150</name>
</gene>
<dbReference type="Proteomes" id="UP001597178">
    <property type="component" value="Unassembled WGS sequence"/>
</dbReference>
<dbReference type="InterPro" id="IPR051204">
    <property type="entry name" value="ABC_transp_perm/SBD"/>
</dbReference>
<dbReference type="Gene3D" id="1.10.3720.10">
    <property type="entry name" value="MetI-like"/>
    <property type="match status" value="1"/>
</dbReference>
<evidence type="ECO:0000256" key="8">
    <source>
        <dbReference type="RuleBase" id="RU363032"/>
    </source>
</evidence>
<keyword evidence="11" id="KW-1185">Reference proteome</keyword>
<evidence type="ECO:0000256" key="6">
    <source>
        <dbReference type="ARBA" id="ARBA00035642"/>
    </source>
</evidence>
<dbReference type="Pfam" id="PF04069">
    <property type="entry name" value="OpuAC"/>
    <property type="match status" value="1"/>
</dbReference>
<dbReference type="InterPro" id="IPR000515">
    <property type="entry name" value="MetI-like"/>
</dbReference>
<feature type="transmembrane region" description="Helical" evidence="8">
    <location>
        <begin position="178"/>
        <end position="199"/>
    </location>
</feature>
<dbReference type="Gene3D" id="3.40.190.120">
    <property type="entry name" value="Osmoprotection protein (prox), domain 2"/>
    <property type="match status" value="1"/>
</dbReference>
<evidence type="ECO:0000256" key="1">
    <source>
        <dbReference type="ARBA" id="ARBA00004141"/>
    </source>
</evidence>
<dbReference type="SUPFAM" id="SSF53850">
    <property type="entry name" value="Periplasmic binding protein-like II"/>
    <property type="match status" value="1"/>
</dbReference>
<feature type="transmembrane region" description="Helical" evidence="8">
    <location>
        <begin position="54"/>
        <end position="74"/>
    </location>
</feature>
<evidence type="ECO:0000256" key="3">
    <source>
        <dbReference type="ARBA" id="ARBA00022692"/>
    </source>
</evidence>
<evidence type="ECO:0000256" key="7">
    <source>
        <dbReference type="ARBA" id="ARBA00035652"/>
    </source>
</evidence>
<comment type="similarity">
    <text evidence="7">In the N-terminal section; belongs to the binding-protein-dependent transport system permease family.</text>
</comment>
<evidence type="ECO:0000259" key="9">
    <source>
        <dbReference type="PROSITE" id="PS50928"/>
    </source>
</evidence>
<dbReference type="EMBL" id="JBHTNH010000002">
    <property type="protein sequence ID" value="MFD1360479.1"/>
    <property type="molecule type" value="Genomic_DNA"/>
</dbReference>
<keyword evidence="2 8" id="KW-0813">Transport</keyword>
<dbReference type="PANTHER" id="PTHR30177">
    <property type="entry name" value="GLYCINE BETAINE/L-PROLINE TRANSPORT SYSTEM PERMEASE PROTEIN PROW"/>
    <property type="match status" value="1"/>
</dbReference>
<comment type="similarity">
    <text evidence="8">Belongs to the binding-protein-dependent transport system permease family.</text>
</comment>
<dbReference type="InterPro" id="IPR058089">
    <property type="entry name" value="EgtUBC_SBD"/>
</dbReference>
<dbReference type="CDD" id="cd06261">
    <property type="entry name" value="TM_PBP2"/>
    <property type="match status" value="1"/>
</dbReference>